<proteinExistence type="predicted"/>
<evidence type="ECO:0008006" key="5">
    <source>
        <dbReference type="Google" id="ProtNLM"/>
    </source>
</evidence>
<reference evidence="3 4" key="1">
    <citation type="submission" date="2021-12" db="EMBL/GenBank/DDBJ databases">
        <title>High titer production of polyol ester of fatty acids by Rhodotorula paludigena BS15 towards product separation-free biomass refinery.</title>
        <authorList>
            <person name="Mano J."/>
            <person name="Ono H."/>
            <person name="Tanaka T."/>
            <person name="Naito K."/>
            <person name="Sushida H."/>
            <person name="Ike M."/>
            <person name="Tokuyasu K."/>
            <person name="Kitaoka M."/>
        </authorList>
    </citation>
    <scope>NUCLEOTIDE SEQUENCE [LARGE SCALE GENOMIC DNA]</scope>
    <source>
        <strain evidence="3 4">BS15</strain>
    </source>
</reference>
<feature type="coiled-coil region" evidence="1">
    <location>
        <begin position="169"/>
        <end position="196"/>
    </location>
</feature>
<evidence type="ECO:0000313" key="4">
    <source>
        <dbReference type="Proteomes" id="UP001342314"/>
    </source>
</evidence>
<dbReference type="Pfam" id="PF13805">
    <property type="entry name" value="Pil1"/>
    <property type="match status" value="1"/>
</dbReference>
<dbReference type="PANTHER" id="PTHR31962">
    <property type="entry name" value="SPHINGOLIPID LONG CHAIN BASE-RESPONSIVE PROTEIN PIL1"/>
    <property type="match status" value="1"/>
</dbReference>
<feature type="compositionally biased region" description="Low complexity" evidence="2">
    <location>
        <begin position="286"/>
        <end position="300"/>
    </location>
</feature>
<dbReference type="Gene3D" id="1.20.1270.60">
    <property type="entry name" value="Arfaptin homology (AH) domain/BAR domain"/>
    <property type="match status" value="1"/>
</dbReference>
<feature type="compositionally biased region" description="Low complexity" evidence="2">
    <location>
        <begin position="338"/>
        <end position="351"/>
    </location>
</feature>
<dbReference type="PANTHER" id="PTHR31962:SF1">
    <property type="entry name" value="SPHINGOLIPID LONG CHAIN BASE-RESPONSIVE PROTEIN PIL1"/>
    <property type="match status" value="1"/>
</dbReference>
<dbReference type="GO" id="GO:0070941">
    <property type="term" value="P:eisosome assembly"/>
    <property type="evidence" value="ECO:0007669"/>
    <property type="project" value="TreeGrafter"/>
</dbReference>
<feature type="compositionally biased region" description="Basic and acidic residues" evidence="2">
    <location>
        <begin position="510"/>
        <end position="532"/>
    </location>
</feature>
<feature type="compositionally biased region" description="Low complexity" evidence="2">
    <location>
        <begin position="362"/>
        <end position="371"/>
    </location>
</feature>
<name>A0AAV5GKQ1_9BASI</name>
<gene>
    <name evidence="3" type="ORF">Rhopal_003088-T1</name>
</gene>
<dbReference type="InterPro" id="IPR027267">
    <property type="entry name" value="AH/BAR_dom_sf"/>
</dbReference>
<dbReference type="GO" id="GO:0005886">
    <property type="term" value="C:plasma membrane"/>
    <property type="evidence" value="ECO:0007669"/>
    <property type="project" value="TreeGrafter"/>
</dbReference>
<feature type="compositionally biased region" description="Low complexity" evidence="2">
    <location>
        <begin position="441"/>
        <end position="456"/>
    </location>
</feature>
<evidence type="ECO:0000313" key="3">
    <source>
        <dbReference type="EMBL" id="GJN90090.1"/>
    </source>
</evidence>
<dbReference type="GO" id="GO:0036286">
    <property type="term" value="C:eisosome filament"/>
    <property type="evidence" value="ECO:0007669"/>
    <property type="project" value="TreeGrafter"/>
</dbReference>
<accession>A0AAV5GKQ1</accession>
<sequence length="532" mass="56817">MAEQKEPTSSKLSSLFSRATERLPAVSALPHLAREGRVRLDPRQPAETLQLQILIKSLSGVVQDRSSLAREEQRVAKAIYDWSKDDKGDDLRDTCDRLAWTVYCMAELDQEAAKKVEESRVILKDIRNFENDLVPRRRNQQSLATKITALEKEIGASKKGADVKQSDQLSKLRGELSQLEAENATFEQSFETLKRQKLHEAFSAQFRAQRELGEKMALVAGYGDVLLQGMESEGVGADYRGKDRTAQVKVELESALKNWVPGPTPRLQQQGGLDRSDTRSFGETHASQLSQLDSQSSLASRDAHSSQTSHLTHPPPMPTLHSQAELDTTQHSHQRFVPPLLGGSSHASGSSIPPPLPPHPPRSSASPSSPSGNLRVNLSPVSPVLPSSPPRATAALPVDLPPPGVESSAPPEPTVAETGAPQVGTGGPSSGVLRPRKKSDAASSLSSLPPAAAAAPMPGTFNAAGWGGDGGAQASSSGHGQPLSEVGSSLGPSAGAAGEHLPAYGEGDEEHYRARDQAEQILAQERESKARM</sequence>
<dbReference type="AlphaFoldDB" id="A0AAV5GKQ1"/>
<organism evidence="3 4">
    <name type="scientific">Rhodotorula paludigena</name>
    <dbReference type="NCBI Taxonomy" id="86838"/>
    <lineage>
        <taxon>Eukaryota</taxon>
        <taxon>Fungi</taxon>
        <taxon>Dikarya</taxon>
        <taxon>Basidiomycota</taxon>
        <taxon>Pucciniomycotina</taxon>
        <taxon>Microbotryomycetes</taxon>
        <taxon>Sporidiobolales</taxon>
        <taxon>Sporidiobolaceae</taxon>
        <taxon>Rhodotorula</taxon>
    </lineage>
</organism>
<dbReference type="GO" id="GO:0008289">
    <property type="term" value="F:lipid binding"/>
    <property type="evidence" value="ECO:0007669"/>
    <property type="project" value="TreeGrafter"/>
</dbReference>
<dbReference type="GO" id="GO:0006897">
    <property type="term" value="P:endocytosis"/>
    <property type="evidence" value="ECO:0007669"/>
    <property type="project" value="TreeGrafter"/>
</dbReference>
<keyword evidence="4" id="KW-1185">Reference proteome</keyword>
<evidence type="ECO:0000256" key="2">
    <source>
        <dbReference type="SAM" id="MobiDB-lite"/>
    </source>
</evidence>
<feature type="compositionally biased region" description="Low complexity" evidence="2">
    <location>
        <begin position="487"/>
        <end position="498"/>
    </location>
</feature>
<protein>
    <recommendedName>
        <fullName evidence="5">Eisosome component PIL1-domain-containing protein</fullName>
    </recommendedName>
</protein>
<dbReference type="EMBL" id="BQKY01000006">
    <property type="protein sequence ID" value="GJN90090.1"/>
    <property type="molecule type" value="Genomic_DNA"/>
</dbReference>
<keyword evidence="1" id="KW-0175">Coiled coil</keyword>
<feature type="compositionally biased region" description="Pro residues" evidence="2">
    <location>
        <begin position="352"/>
        <end position="361"/>
    </location>
</feature>
<comment type="caution">
    <text evidence="3">The sequence shown here is derived from an EMBL/GenBank/DDBJ whole genome shotgun (WGS) entry which is preliminary data.</text>
</comment>
<dbReference type="InterPro" id="IPR028245">
    <property type="entry name" value="PIL1/LSP1"/>
</dbReference>
<feature type="region of interest" description="Disordered" evidence="2">
    <location>
        <begin position="257"/>
        <end position="532"/>
    </location>
</feature>
<dbReference type="Proteomes" id="UP001342314">
    <property type="component" value="Unassembled WGS sequence"/>
</dbReference>
<evidence type="ECO:0000256" key="1">
    <source>
        <dbReference type="SAM" id="Coils"/>
    </source>
</evidence>